<dbReference type="Pfam" id="PF02811">
    <property type="entry name" value="PHP"/>
    <property type="match status" value="1"/>
</dbReference>
<proteinExistence type="inferred from homology"/>
<dbReference type="InterPro" id="IPR016195">
    <property type="entry name" value="Pol/histidinol_Pase-like"/>
</dbReference>
<dbReference type="GO" id="GO:0000105">
    <property type="term" value="P:L-histidine biosynthetic process"/>
    <property type="evidence" value="ECO:0007669"/>
    <property type="project" value="UniProtKB-UniRule"/>
</dbReference>
<dbReference type="EMBL" id="BOPZ01000002">
    <property type="protein sequence ID" value="GIM27700.1"/>
    <property type="molecule type" value="Genomic_DNA"/>
</dbReference>
<sequence>MYLSDYHIHTNNSFDSNETMAGMCEQAVVEGLDEICFTDHFSVKEGIKSNGFIDFSKYFSEINTCRDIFKGKIAVKMGIEICEPFEDEYKLGCELTKLPFDFLLGSVHNIGLEGISRYIEDRDNKEIWDVYFKKLSKLSSSPYVDVVAHLDLMKRYSYDSHGNYSYEYYRDVIAEVLRGIIKNGKGIEVNTSGLRSSVKETMPSISVLKLYKEIGGEIITIGSDAHVKGDVGRDIRYAVNVLSELGFKSVYTYHQRQPIAKKI</sequence>
<dbReference type="PANTHER" id="PTHR21039">
    <property type="entry name" value="HISTIDINOL PHOSPHATASE-RELATED"/>
    <property type="match status" value="1"/>
</dbReference>
<dbReference type="NCBIfam" id="TIGR01856">
    <property type="entry name" value="hisJ_fam"/>
    <property type="match status" value="1"/>
</dbReference>
<dbReference type="Proteomes" id="UP000679179">
    <property type="component" value="Unassembled WGS sequence"/>
</dbReference>
<organism evidence="10 11">
    <name type="scientific">Clostridium polyendosporum</name>
    <dbReference type="NCBI Taxonomy" id="69208"/>
    <lineage>
        <taxon>Bacteria</taxon>
        <taxon>Bacillati</taxon>
        <taxon>Bacillota</taxon>
        <taxon>Clostridia</taxon>
        <taxon>Eubacteriales</taxon>
        <taxon>Clostridiaceae</taxon>
        <taxon>Clostridium</taxon>
    </lineage>
</organism>
<gene>
    <name evidence="10" type="ORF">CPJCM30710_03660</name>
</gene>
<comment type="catalytic activity">
    <reaction evidence="7 8">
        <text>L-histidinol phosphate + H2O = L-histidinol + phosphate</text>
        <dbReference type="Rhea" id="RHEA:14465"/>
        <dbReference type="ChEBI" id="CHEBI:15377"/>
        <dbReference type="ChEBI" id="CHEBI:43474"/>
        <dbReference type="ChEBI" id="CHEBI:57699"/>
        <dbReference type="ChEBI" id="CHEBI:57980"/>
        <dbReference type="EC" id="3.1.3.15"/>
    </reaction>
</comment>
<name>A0A919RYB6_9CLOT</name>
<keyword evidence="4 8" id="KW-0028">Amino-acid biosynthesis</keyword>
<evidence type="ECO:0000259" key="9">
    <source>
        <dbReference type="Pfam" id="PF02811"/>
    </source>
</evidence>
<evidence type="ECO:0000256" key="3">
    <source>
        <dbReference type="ARBA" id="ARBA00013085"/>
    </source>
</evidence>
<keyword evidence="11" id="KW-1185">Reference proteome</keyword>
<dbReference type="GO" id="GO:0005737">
    <property type="term" value="C:cytoplasm"/>
    <property type="evidence" value="ECO:0007669"/>
    <property type="project" value="TreeGrafter"/>
</dbReference>
<dbReference type="GO" id="GO:0004401">
    <property type="term" value="F:histidinol-phosphatase activity"/>
    <property type="evidence" value="ECO:0007669"/>
    <property type="project" value="UniProtKB-UniRule"/>
</dbReference>
<dbReference type="Gene3D" id="3.20.20.140">
    <property type="entry name" value="Metal-dependent hydrolases"/>
    <property type="match status" value="1"/>
</dbReference>
<dbReference type="AlphaFoldDB" id="A0A919RYB6"/>
<dbReference type="EC" id="3.1.3.15" evidence="3 8"/>
<dbReference type="InterPro" id="IPR010140">
    <property type="entry name" value="Histidinol_P_phosphatase_HisJ"/>
</dbReference>
<evidence type="ECO:0000256" key="7">
    <source>
        <dbReference type="ARBA" id="ARBA00049158"/>
    </source>
</evidence>
<dbReference type="SUPFAM" id="SSF89550">
    <property type="entry name" value="PHP domain-like"/>
    <property type="match status" value="1"/>
</dbReference>
<comment type="pathway">
    <text evidence="1 8">Amino-acid biosynthesis; L-histidine biosynthesis; L-histidine from 5-phospho-alpha-D-ribose 1-diphosphate: step 8/9.</text>
</comment>
<protein>
    <recommendedName>
        <fullName evidence="3 8">Histidinol-phosphatase</fullName>
        <shortName evidence="8">HolPase</shortName>
        <ecNumber evidence="3 8">3.1.3.15</ecNumber>
    </recommendedName>
</protein>
<keyword evidence="6 8" id="KW-0368">Histidine biosynthesis</keyword>
<keyword evidence="5 8" id="KW-0378">Hydrolase</keyword>
<dbReference type="PANTHER" id="PTHR21039:SF0">
    <property type="entry name" value="HISTIDINOL-PHOSPHATASE"/>
    <property type="match status" value="1"/>
</dbReference>
<dbReference type="RefSeq" id="WP_212902456.1">
    <property type="nucleotide sequence ID" value="NZ_BOPZ01000002.1"/>
</dbReference>
<comment type="caution">
    <text evidence="10">The sequence shown here is derived from an EMBL/GenBank/DDBJ whole genome shotgun (WGS) entry which is preliminary data.</text>
</comment>
<evidence type="ECO:0000256" key="5">
    <source>
        <dbReference type="ARBA" id="ARBA00022801"/>
    </source>
</evidence>
<feature type="domain" description="PHP" evidence="9">
    <location>
        <begin position="5"/>
        <end position="192"/>
    </location>
</feature>
<evidence type="ECO:0000313" key="10">
    <source>
        <dbReference type="EMBL" id="GIM27700.1"/>
    </source>
</evidence>
<evidence type="ECO:0000256" key="1">
    <source>
        <dbReference type="ARBA" id="ARBA00004970"/>
    </source>
</evidence>
<evidence type="ECO:0000256" key="4">
    <source>
        <dbReference type="ARBA" id="ARBA00022605"/>
    </source>
</evidence>
<evidence type="ECO:0000256" key="8">
    <source>
        <dbReference type="RuleBase" id="RU366003"/>
    </source>
</evidence>
<accession>A0A919RYB6</accession>
<evidence type="ECO:0000256" key="6">
    <source>
        <dbReference type="ARBA" id="ARBA00023102"/>
    </source>
</evidence>
<evidence type="ECO:0000256" key="2">
    <source>
        <dbReference type="ARBA" id="ARBA00009152"/>
    </source>
</evidence>
<evidence type="ECO:0000313" key="11">
    <source>
        <dbReference type="Proteomes" id="UP000679179"/>
    </source>
</evidence>
<reference evidence="10" key="1">
    <citation type="submission" date="2021-03" db="EMBL/GenBank/DDBJ databases">
        <title>Taxonomic study of Clostridium polyendosporum from meadow-gley soil under rice.</title>
        <authorList>
            <person name="Kobayashi H."/>
            <person name="Tanizawa Y."/>
            <person name="Yagura M."/>
        </authorList>
    </citation>
    <scope>NUCLEOTIDE SEQUENCE</scope>
    <source>
        <strain evidence="10">JCM 30710</strain>
    </source>
</reference>
<dbReference type="InterPro" id="IPR004013">
    <property type="entry name" value="PHP_dom"/>
</dbReference>
<comment type="similarity">
    <text evidence="2 8">Belongs to the PHP hydrolase family. HisK subfamily.</text>
</comment>